<evidence type="ECO:0000256" key="1">
    <source>
        <dbReference type="ARBA" id="ARBA00004406"/>
    </source>
</evidence>
<evidence type="ECO:0000256" key="11">
    <source>
        <dbReference type="RuleBase" id="RU362142"/>
    </source>
</evidence>
<keyword evidence="8 11" id="KW-0175">Coiled coil</keyword>
<dbReference type="GO" id="GO:0051028">
    <property type="term" value="P:mRNA transport"/>
    <property type="evidence" value="ECO:0007669"/>
    <property type="project" value="UniProtKB-UniRule"/>
</dbReference>
<comment type="similarity">
    <text evidence="2 11">Belongs to the SHE3 family.</text>
</comment>
<comment type="function">
    <text evidence="10">RNA-binding protein that binds specific mRNAs including the ASH1 mRNA, coding for a repressor of the HO endonuclease. Part of the mRNA localization machinery that restricts accumulation of certain proteins to the bud and in the daughter cell. Required for the delivery of cortical endoplasmic reticulum into the emerging bud.</text>
</comment>
<dbReference type="EMBL" id="OX365758">
    <property type="protein sequence ID" value="CAI4037367.1"/>
    <property type="molecule type" value="Genomic_DNA"/>
</dbReference>
<dbReference type="GO" id="GO:0005789">
    <property type="term" value="C:endoplasmic reticulum membrane"/>
    <property type="evidence" value="ECO:0007669"/>
    <property type="project" value="UniProtKB-SubCell"/>
</dbReference>
<comment type="subcellular location">
    <subcellularLocation>
        <location evidence="1 11">Endoplasmic reticulum membrane</location>
        <topology evidence="1 11">Peripheral membrane protein</topology>
    </subcellularLocation>
</comment>
<protein>
    <recommendedName>
        <fullName evidence="3 11">SWI5-dependent HO expression protein 3</fullName>
    </recommendedName>
</protein>
<dbReference type="GeneID" id="80916580"/>
<dbReference type="Pfam" id="PF17078">
    <property type="entry name" value="SHE3"/>
    <property type="match status" value="1"/>
</dbReference>
<feature type="coiled-coil region" evidence="11">
    <location>
        <begin position="74"/>
        <end position="136"/>
    </location>
</feature>
<dbReference type="GO" id="GO:0003723">
    <property type="term" value="F:RNA binding"/>
    <property type="evidence" value="ECO:0007669"/>
    <property type="project" value="UniProtKB-KW"/>
</dbReference>
<organism evidence="13 14">
    <name type="scientific">Saccharomyces mikatae IFO 1815</name>
    <dbReference type="NCBI Taxonomy" id="226126"/>
    <lineage>
        <taxon>Eukaryota</taxon>
        <taxon>Fungi</taxon>
        <taxon>Dikarya</taxon>
        <taxon>Ascomycota</taxon>
        <taxon>Saccharomycotina</taxon>
        <taxon>Saccharomycetes</taxon>
        <taxon>Saccharomycetales</taxon>
        <taxon>Saccharomycetaceae</taxon>
        <taxon>Saccharomyces</taxon>
    </lineage>
</organism>
<sequence>MSDQDNAQASPSKLAPHHNIFMANLENSPTKDRNSFSQNASSSRVIESLHDQIDMLTKTNLQLTTQSQTLLSKLEVAQSKESKLLENLNLLKNENENLNSIFERKNKKLKELEKNYSELSNNYNEQKEKMAELTKMVKNSSSIEKSCSEQLQNMEVNYNSLLESQNFYRDHYSAEVSKLNEKIGLLELELSNQNFNYGSDTSSNSDIDLNLNKFNDSVKDLKIMETEKESKLSKIISQSLDELNLQNWLKLYQTNENLISTFAERMDLKDILEKNDEKVDNKHAILQTLKKNVQTQTESNIVSTSSSSNALDMLPIKVVKLRKTPNLNDSSSNVNNSNSKRRSFYTASPLLSSGSIPKSASPVLPGVKRTASVRKPSSSSGKTNVTHNNDPSTSPTVSVPPGVTRAISSTHKKKRNSLVAHGTQP</sequence>
<name>A0AA35NE50_SACMI</name>
<dbReference type="RefSeq" id="XP_056080484.1">
    <property type="nucleotide sequence ID" value="XM_056223820.1"/>
</dbReference>
<evidence type="ECO:0000256" key="8">
    <source>
        <dbReference type="ARBA" id="ARBA00023054"/>
    </source>
</evidence>
<feature type="compositionally biased region" description="Polar residues" evidence="12">
    <location>
        <begin position="375"/>
        <end position="390"/>
    </location>
</feature>
<feature type="compositionally biased region" description="Low complexity" evidence="12">
    <location>
        <begin position="391"/>
        <end position="404"/>
    </location>
</feature>
<evidence type="ECO:0000256" key="9">
    <source>
        <dbReference type="ARBA" id="ARBA00023136"/>
    </source>
</evidence>
<feature type="region of interest" description="Disordered" evidence="12">
    <location>
        <begin position="349"/>
        <end position="425"/>
    </location>
</feature>
<evidence type="ECO:0000256" key="4">
    <source>
        <dbReference type="ARBA" id="ARBA00022448"/>
    </source>
</evidence>
<keyword evidence="7 11" id="KW-0694">RNA-binding</keyword>
<feature type="compositionally biased region" description="Polar residues" evidence="12">
    <location>
        <begin position="349"/>
        <end position="358"/>
    </location>
</feature>
<dbReference type="AlphaFoldDB" id="A0AA35NE50"/>
<evidence type="ECO:0000256" key="6">
    <source>
        <dbReference type="ARBA" id="ARBA00022824"/>
    </source>
</evidence>
<keyword evidence="5 11" id="KW-0509">mRNA transport</keyword>
<keyword evidence="9 11" id="KW-0472">Membrane</keyword>
<evidence type="ECO:0000256" key="7">
    <source>
        <dbReference type="ARBA" id="ARBA00022884"/>
    </source>
</evidence>
<proteinExistence type="inferred from homology"/>
<gene>
    <name evidence="13" type="primary">SMKI02G2410</name>
    <name evidence="11" type="synonym">SHE3</name>
    <name evidence="13" type="ORF">SMKI_02G2410</name>
</gene>
<evidence type="ECO:0000313" key="14">
    <source>
        <dbReference type="Proteomes" id="UP001161438"/>
    </source>
</evidence>
<evidence type="ECO:0000256" key="12">
    <source>
        <dbReference type="SAM" id="MobiDB-lite"/>
    </source>
</evidence>
<keyword evidence="6 11" id="KW-0256">Endoplasmic reticulum</keyword>
<evidence type="ECO:0000313" key="13">
    <source>
        <dbReference type="EMBL" id="CAI4037367.1"/>
    </source>
</evidence>
<dbReference type="GO" id="GO:0048309">
    <property type="term" value="P:endoplasmic reticulum inheritance"/>
    <property type="evidence" value="ECO:0007669"/>
    <property type="project" value="InterPro"/>
</dbReference>
<reference evidence="13" key="1">
    <citation type="submission" date="2022-10" db="EMBL/GenBank/DDBJ databases">
        <authorList>
            <person name="Byrne P K."/>
        </authorList>
    </citation>
    <scope>NUCLEOTIDE SEQUENCE</scope>
    <source>
        <strain evidence="13">IFO1815</strain>
    </source>
</reference>
<keyword evidence="4 11" id="KW-0813">Transport</keyword>
<evidence type="ECO:0000256" key="10">
    <source>
        <dbReference type="ARBA" id="ARBA00024975"/>
    </source>
</evidence>
<dbReference type="Proteomes" id="UP001161438">
    <property type="component" value="Chromosome 2"/>
</dbReference>
<dbReference type="InterPro" id="IPR031398">
    <property type="entry name" value="She3"/>
</dbReference>
<keyword evidence="14" id="KW-1185">Reference proteome</keyword>
<evidence type="ECO:0000256" key="5">
    <source>
        <dbReference type="ARBA" id="ARBA00022816"/>
    </source>
</evidence>
<evidence type="ECO:0000256" key="2">
    <source>
        <dbReference type="ARBA" id="ARBA00008123"/>
    </source>
</evidence>
<accession>A0AA35NE50</accession>
<evidence type="ECO:0000256" key="3">
    <source>
        <dbReference type="ARBA" id="ARBA00019884"/>
    </source>
</evidence>